<dbReference type="GO" id="GO:0016301">
    <property type="term" value="F:kinase activity"/>
    <property type="evidence" value="ECO:0007669"/>
    <property type="project" value="UniProtKB-KW"/>
</dbReference>
<gene>
    <name evidence="2" type="ORF">B0H99_102307</name>
</gene>
<keyword evidence="3" id="KW-1185">Reference proteome</keyword>
<dbReference type="AlphaFoldDB" id="A0A2P8H5Z1"/>
<keyword evidence="2" id="KW-0418">Kinase</keyword>
<organism evidence="2 3">
    <name type="scientific">Planomicrobium soli</name>
    <dbReference type="NCBI Taxonomy" id="1176648"/>
    <lineage>
        <taxon>Bacteria</taxon>
        <taxon>Bacillati</taxon>
        <taxon>Bacillota</taxon>
        <taxon>Bacilli</taxon>
        <taxon>Bacillales</taxon>
        <taxon>Caryophanaceae</taxon>
        <taxon>Planomicrobium</taxon>
    </lineage>
</organism>
<dbReference type="SUPFAM" id="SSF53067">
    <property type="entry name" value="Actin-like ATPase domain"/>
    <property type="match status" value="2"/>
</dbReference>
<evidence type="ECO:0000259" key="1">
    <source>
        <dbReference type="Pfam" id="PF01869"/>
    </source>
</evidence>
<dbReference type="EMBL" id="PYAT01000002">
    <property type="protein sequence ID" value="PSL41623.1"/>
    <property type="molecule type" value="Genomic_DNA"/>
</dbReference>
<dbReference type="RefSeq" id="WP_106532304.1">
    <property type="nucleotide sequence ID" value="NZ_PYAT01000002.1"/>
</dbReference>
<dbReference type="InterPro" id="IPR043129">
    <property type="entry name" value="ATPase_NBD"/>
</dbReference>
<keyword evidence="2" id="KW-0808">Transferase</keyword>
<accession>A0A2P8H5Z1</accession>
<dbReference type="Pfam" id="PF01869">
    <property type="entry name" value="BcrAD_BadFG"/>
    <property type="match status" value="1"/>
</dbReference>
<evidence type="ECO:0000313" key="3">
    <source>
        <dbReference type="Proteomes" id="UP000242682"/>
    </source>
</evidence>
<dbReference type="InterPro" id="IPR052519">
    <property type="entry name" value="Euk-type_GlcNAc_Kinase"/>
</dbReference>
<sequence length="327" mass="35191">MYVLGIDGGGTRTSGIVADEKGNIYMQAATGRSNPNTLSQRGFEQVMKDLLLGLKQQNEEIYNQVAICFAGIAGVDESQRTSEVAELLRGYLPEETMLIVQNDAINALYSGTIGEAGIVQISGTGAITYGINEQQKEVRAGGWGFLFDEAGSGFAVGKAALRAVFKEYDQRGPATSLTGRLLEHFQVDKATEIISLVYGQEYARAVIAPLAPLVVEEAAASDHVAQDILVGACEEMLRSINTCHRQLFRPDHPTTIVLAGGVFSDWPLFSSIFKDLTKGELPNAVFRPTQIAPVAGAVVAGLKAQGITPEATFVRRINEQIEQEVNV</sequence>
<dbReference type="InterPro" id="IPR002731">
    <property type="entry name" value="ATPase_BadF"/>
</dbReference>
<evidence type="ECO:0000313" key="2">
    <source>
        <dbReference type="EMBL" id="PSL41623.1"/>
    </source>
</evidence>
<name>A0A2P8H5Z1_9BACL</name>
<feature type="domain" description="ATPase BadF/BadG/BcrA/BcrD type" evidence="1">
    <location>
        <begin position="4"/>
        <end position="299"/>
    </location>
</feature>
<reference evidence="2 3" key="1">
    <citation type="submission" date="2018-03" db="EMBL/GenBank/DDBJ databases">
        <title>Genomic Encyclopedia of Type Strains, Phase III (KMG-III): the genomes of soil and plant-associated and newly described type strains.</title>
        <authorList>
            <person name="Whitman W."/>
        </authorList>
    </citation>
    <scope>NUCLEOTIDE SEQUENCE [LARGE SCALE GENOMIC DNA]</scope>
    <source>
        <strain evidence="2 3">CGMCC 1.12259</strain>
    </source>
</reference>
<dbReference type="CDD" id="cd24007">
    <property type="entry name" value="ASKHA_NBD_eukNAGK-like"/>
    <property type="match status" value="1"/>
</dbReference>
<dbReference type="PANTHER" id="PTHR43190">
    <property type="entry name" value="N-ACETYL-D-GLUCOSAMINE KINASE"/>
    <property type="match status" value="1"/>
</dbReference>
<proteinExistence type="predicted"/>
<dbReference type="Gene3D" id="3.30.420.40">
    <property type="match status" value="2"/>
</dbReference>
<comment type="caution">
    <text evidence="2">The sequence shown here is derived from an EMBL/GenBank/DDBJ whole genome shotgun (WGS) entry which is preliminary data.</text>
</comment>
<protein>
    <submittedName>
        <fullName evidence="2">N-acetylglucosamine kinase-like BadF-type ATPase</fullName>
    </submittedName>
</protein>
<dbReference type="Proteomes" id="UP000242682">
    <property type="component" value="Unassembled WGS sequence"/>
</dbReference>
<dbReference type="OrthoDB" id="9772633at2"/>
<dbReference type="PANTHER" id="PTHR43190:SF3">
    <property type="entry name" value="N-ACETYL-D-GLUCOSAMINE KINASE"/>
    <property type="match status" value="1"/>
</dbReference>